<gene>
    <name evidence="1" type="ORF">SteCoe_18793</name>
</gene>
<proteinExistence type="predicted"/>
<reference evidence="1 2" key="1">
    <citation type="submission" date="2016-11" db="EMBL/GenBank/DDBJ databases">
        <title>The macronuclear genome of Stentor coeruleus: a giant cell with tiny introns.</title>
        <authorList>
            <person name="Slabodnick M."/>
            <person name="Ruby J.G."/>
            <person name="Reiff S.B."/>
            <person name="Swart E.C."/>
            <person name="Gosai S."/>
            <person name="Prabakaran S."/>
            <person name="Witkowska E."/>
            <person name="Larue G.E."/>
            <person name="Fisher S."/>
            <person name="Freeman R.M."/>
            <person name="Gunawardena J."/>
            <person name="Chu W."/>
            <person name="Stover N.A."/>
            <person name="Gregory B.D."/>
            <person name="Nowacki M."/>
            <person name="Derisi J."/>
            <person name="Roy S.W."/>
            <person name="Marshall W.F."/>
            <person name="Sood P."/>
        </authorList>
    </citation>
    <scope>NUCLEOTIDE SEQUENCE [LARGE SCALE GENOMIC DNA]</scope>
    <source>
        <strain evidence="1">WM001</strain>
    </source>
</reference>
<evidence type="ECO:0000313" key="1">
    <source>
        <dbReference type="EMBL" id="OMJ80844.1"/>
    </source>
</evidence>
<accession>A0A1R2BVQ1</accession>
<sequence length="266" mass="31214">MEGSLSIFSYDKFLKTPTTPNHTAKASPINQSQAQEKKFNFGKPTENTRYVEVSSGLKIVSSRAPRNSLTYLNDIMHKYHKKTETCCKPIIKIIEKSDLEYMMQTKKSQHKLIISPERILLSRHTKNLPQPEIPYSKHSESFDSTWESITNSNKYSEKKTKIHLLHRKIPPRKTPARYLPVSEIKIQKTNPQNHIAVVNLKRDLKLLIENNFEKMYKDLMIEKMSRVRERKPFNCSILKRSDDENWGWNTPLYSPCDKKTVHFDYS</sequence>
<evidence type="ECO:0000313" key="2">
    <source>
        <dbReference type="Proteomes" id="UP000187209"/>
    </source>
</evidence>
<organism evidence="1 2">
    <name type="scientific">Stentor coeruleus</name>
    <dbReference type="NCBI Taxonomy" id="5963"/>
    <lineage>
        <taxon>Eukaryota</taxon>
        <taxon>Sar</taxon>
        <taxon>Alveolata</taxon>
        <taxon>Ciliophora</taxon>
        <taxon>Postciliodesmatophora</taxon>
        <taxon>Heterotrichea</taxon>
        <taxon>Heterotrichida</taxon>
        <taxon>Stentoridae</taxon>
        <taxon>Stentor</taxon>
    </lineage>
</organism>
<dbReference type="Proteomes" id="UP000187209">
    <property type="component" value="Unassembled WGS sequence"/>
</dbReference>
<comment type="caution">
    <text evidence="1">The sequence shown here is derived from an EMBL/GenBank/DDBJ whole genome shotgun (WGS) entry which is preliminary data.</text>
</comment>
<name>A0A1R2BVQ1_9CILI</name>
<dbReference type="AlphaFoldDB" id="A0A1R2BVQ1"/>
<protein>
    <submittedName>
        <fullName evidence="1">Uncharacterized protein</fullName>
    </submittedName>
</protein>
<dbReference type="EMBL" id="MPUH01000405">
    <property type="protein sequence ID" value="OMJ80844.1"/>
    <property type="molecule type" value="Genomic_DNA"/>
</dbReference>
<keyword evidence="2" id="KW-1185">Reference proteome</keyword>